<comment type="caution">
    <text evidence="2">The sequence shown here is derived from an EMBL/GenBank/DDBJ whole genome shotgun (WGS) entry which is preliminary data.</text>
</comment>
<accession>A0A9P4IMZ0</accession>
<feature type="compositionally biased region" description="Polar residues" evidence="1">
    <location>
        <begin position="114"/>
        <end position="125"/>
    </location>
</feature>
<feature type="compositionally biased region" description="Polar residues" evidence="1">
    <location>
        <begin position="94"/>
        <end position="104"/>
    </location>
</feature>
<feature type="compositionally biased region" description="Low complexity" evidence="1">
    <location>
        <begin position="65"/>
        <end position="80"/>
    </location>
</feature>
<evidence type="ECO:0000256" key="1">
    <source>
        <dbReference type="SAM" id="MobiDB-lite"/>
    </source>
</evidence>
<feature type="region of interest" description="Disordered" evidence="1">
    <location>
        <begin position="880"/>
        <end position="1170"/>
    </location>
</feature>
<organism evidence="2 3">
    <name type="scientific">Rhizodiscina lignyota</name>
    <dbReference type="NCBI Taxonomy" id="1504668"/>
    <lineage>
        <taxon>Eukaryota</taxon>
        <taxon>Fungi</taxon>
        <taxon>Dikarya</taxon>
        <taxon>Ascomycota</taxon>
        <taxon>Pezizomycotina</taxon>
        <taxon>Dothideomycetes</taxon>
        <taxon>Pleosporomycetidae</taxon>
        <taxon>Aulographales</taxon>
        <taxon>Rhizodiscinaceae</taxon>
        <taxon>Rhizodiscina</taxon>
    </lineage>
</organism>
<dbReference type="AlphaFoldDB" id="A0A9P4IMZ0"/>
<dbReference type="EMBL" id="ML978121">
    <property type="protein sequence ID" value="KAF2104495.1"/>
    <property type="molecule type" value="Genomic_DNA"/>
</dbReference>
<feature type="region of interest" description="Disordered" evidence="1">
    <location>
        <begin position="528"/>
        <end position="574"/>
    </location>
</feature>
<name>A0A9P4IMZ0_9PEZI</name>
<feature type="compositionally biased region" description="Polar residues" evidence="1">
    <location>
        <begin position="138"/>
        <end position="151"/>
    </location>
</feature>
<feature type="compositionally biased region" description="Polar residues" evidence="1">
    <location>
        <begin position="1131"/>
        <end position="1145"/>
    </location>
</feature>
<sequence length="1271" mass="139292">MLPRSSSDAAIRLRRTKSSSSVQRSPPAHLTEPFDAEAAQHHAQIAALTAYEKAHGRRDPMYSVPNSAAPRRSRRSSNASEGRHLVAHRESGRRNTVSTANSRPGSEARLQVPERQQSVAGSTATSRPSLRLVPSSRATSRARTHTISEAETSVLAPPRYVRKAQSSIDFTEKTSGVNKEQLLNEYVKSQQDIIYDNHESTLQSISECDLQALPQINERVFSPFIGQNSLDPILEPEEEPAERLVRKRTSFISTPFAGRGRSNTYEPVHTTTTSIVTYDNMHHSTTHTESASNLPAYELPPNRKTRSMSSTLRDKIMRVFRRSSQTQPAAPLPQQQVVASRAHFGDLWDVTPTYFSSTAADIPPQGVDTLSRPRSRTLSLNQIHPEAGQALGSRQSSGSSRKTETQTRSRVTSWTDSTAADTIRTGHNKRLSVIDEYGMPRPVRELGQVEEEGNNLAPVATPMLGRRIYDRLMRRQSEAATVAASENEIQSASPDIADTRSNNERVCTPLPAGASAVSVHATLPSKQRRVSSLASRAREAAKSTIRAVTPDSRRVSSRASHRKEISSPLPPTRQMEEEAAFTFDPLPGGFPTPPRFLPAYRTGSTEDIAPTAAQVANRVARSRDRWKSPLDVRAEKLPPISARDFAKRCPQQDAVLRTSSKSNVNVLHSELDTVNGRLQNDINAIFSPVERPASRSDLHGTISPSLYSRATDDYSPVKRGDNDSIVSLDHQTPFPNLEAGTAVVLPSYRISPGSASPKKSALKHKPTHSVQSSRDWRAWLSNEVAELETREKFELGGDFVMRFAEQKRDPDRDYVRIEEEYGSEYQRNSRKSSTGPSMIGSWNGSALSGHRREHAQIVDGEGTHMDIEAVLDMYKRKASGASAISQEATTSRRVSNASGILRKPVTALTKVEKDSDQSKEKTEEKGKGKESERPPLVERSSSRMNDRFPMLDTGRPPSRTNHLKPPSSASEQRAPSAASSRQPQDKNKENVPIVEVPIAERSTSVFLTSSSQTASNTLTVPENPLLSGAHKPKSMIPLRTRTEPSSSQPRSRESRKRSHNRTQTPVITQQNGDENMPPSQQLSVTPTISVTPHSSNKGFVTPSTRSARDSLPSSPPRPRSTADLHDIRSAMDSNVDASANDSESGTGRGPRPVSVQSIRRKPLATASRPSLFDDATVRRIVEGPYARDASSISKENRPATPKSLRTKKSTGSIGGSSGVYVYTPTGGQKMADEWLKRRIGGGVYGAAVGTSHIGESGASEWSDEAGSPRFV</sequence>
<feature type="region of interest" description="Disordered" evidence="1">
    <location>
        <begin position="283"/>
        <end position="309"/>
    </location>
</feature>
<feature type="compositionally biased region" description="Polar residues" evidence="1">
    <location>
        <begin position="882"/>
        <end position="898"/>
    </location>
</feature>
<feature type="region of interest" description="Disordered" evidence="1">
    <location>
        <begin position="380"/>
        <end position="415"/>
    </location>
</feature>
<evidence type="ECO:0000313" key="3">
    <source>
        <dbReference type="Proteomes" id="UP000799772"/>
    </source>
</evidence>
<dbReference type="Proteomes" id="UP000799772">
    <property type="component" value="Unassembled WGS sequence"/>
</dbReference>
<feature type="compositionally biased region" description="Polar residues" evidence="1">
    <location>
        <begin position="1061"/>
        <end position="1104"/>
    </location>
</feature>
<gene>
    <name evidence="2" type="ORF">NA57DRAFT_70699</name>
</gene>
<feature type="compositionally biased region" description="Basic and acidic residues" evidence="1">
    <location>
        <begin position="910"/>
        <end position="946"/>
    </location>
</feature>
<feature type="region of interest" description="Disordered" evidence="1">
    <location>
        <begin position="824"/>
        <end position="852"/>
    </location>
</feature>
<feature type="compositionally biased region" description="Polar residues" evidence="1">
    <location>
        <begin position="831"/>
        <end position="846"/>
    </location>
</feature>
<protein>
    <submittedName>
        <fullName evidence="2">Uncharacterized protein</fullName>
    </submittedName>
</protein>
<feature type="compositionally biased region" description="Basic and acidic residues" evidence="1">
    <location>
        <begin position="1120"/>
        <end position="1129"/>
    </location>
</feature>
<feature type="region of interest" description="Disordered" evidence="1">
    <location>
        <begin position="1187"/>
        <end position="1212"/>
    </location>
</feature>
<feature type="compositionally biased region" description="Polar residues" evidence="1">
    <location>
        <begin position="967"/>
        <end position="982"/>
    </location>
</feature>
<evidence type="ECO:0000313" key="2">
    <source>
        <dbReference type="EMBL" id="KAF2104495.1"/>
    </source>
</evidence>
<feature type="region of interest" description="Disordered" evidence="1">
    <location>
        <begin position="54"/>
        <end position="151"/>
    </location>
</feature>
<dbReference type="OrthoDB" id="194139at2759"/>
<feature type="compositionally biased region" description="Basic and acidic residues" evidence="1">
    <location>
        <begin position="81"/>
        <end position="93"/>
    </location>
</feature>
<proteinExistence type="predicted"/>
<keyword evidence="3" id="KW-1185">Reference proteome</keyword>
<feature type="compositionally biased region" description="Polar residues" evidence="1">
    <location>
        <begin position="1001"/>
        <end position="1020"/>
    </location>
</feature>
<feature type="region of interest" description="Disordered" evidence="1">
    <location>
        <begin position="1"/>
        <end position="41"/>
    </location>
</feature>
<feature type="region of interest" description="Disordered" evidence="1">
    <location>
        <begin position="694"/>
        <end position="714"/>
    </location>
</feature>
<feature type="compositionally biased region" description="Low complexity" evidence="1">
    <location>
        <begin position="126"/>
        <end position="137"/>
    </location>
</feature>
<reference evidence="2" key="1">
    <citation type="journal article" date="2020" name="Stud. Mycol.">
        <title>101 Dothideomycetes genomes: a test case for predicting lifestyles and emergence of pathogens.</title>
        <authorList>
            <person name="Haridas S."/>
            <person name="Albert R."/>
            <person name="Binder M."/>
            <person name="Bloem J."/>
            <person name="Labutti K."/>
            <person name="Salamov A."/>
            <person name="Andreopoulos B."/>
            <person name="Baker S."/>
            <person name="Barry K."/>
            <person name="Bills G."/>
            <person name="Bluhm B."/>
            <person name="Cannon C."/>
            <person name="Castanera R."/>
            <person name="Culley D."/>
            <person name="Daum C."/>
            <person name="Ezra D."/>
            <person name="Gonzalez J."/>
            <person name="Henrissat B."/>
            <person name="Kuo A."/>
            <person name="Liang C."/>
            <person name="Lipzen A."/>
            <person name="Lutzoni F."/>
            <person name="Magnuson J."/>
            <person name="Mondo S."/>
            <person name="Nolan M."/>
            <person name="Ohm R."/>
            <person name="Pangilinan J."/>
            <person name="Park H.-J."/>
            <person name="Ramirez L."/>
            <person name="Alfaro M."/>
            <person name="Sun H."/>
            <person name="Tritt A."/>
            <person name="Yoshinaga Y."/>
            <person name="Zwiers L.-H."/>
            <person name="Turgeon B."/>
            <person name="Goodwin S."/>
            <person name="Spatafora J."/>
            <person name="Crous P."/>
            <person name="Grigoriev I."/>
        </authorList>
    </citation>
    <scope>NUCLEOTIDE SEQUENCE</scope>
    <source>
        <strain evidence="2">CBS 133067</strain>
    </source>
</reference>